<feature type="signal peptide" evidence="7">
    <location>
        <begin position="1"/>
        <end position="26"/>
    </location>
</feature>
<evidence type="ECO:0000313" key="8">
    <source>
        <dbReference type="EMBL" id="MBY6275564.1"/>
    </source>
</evidence>
<keyword evidence="3" id="KW-0812">Transmembrane</keyword>
<feature type="chain" id="PRO_5039532544" description="Outer membrane efflux protein" evidence="7">
    <location>
        <begin position="27"/>
        <end position="390"/>
    </location>
</feature>
<dbReference type="GO" id="GO:0015562">
    <property type="term" value="F:efflux transmembrane transporter activity"/>
    <property type="evidence" value="ECO:0007669"/>
    <property type="project" value="InterPro"/>
</dbReference>
<dbReference type="InterPro" id="IPR051906">
    <property type="entry name" value="TolC-like"/>
</dbReference>
<evidence type="ECO:0000256" key="7">
    <source>
        <dbReference type="SAM" id="SignalP"/>
    </source>
</evidence>
<dbReference type="SUPFAM" id="SSF56954">
    <property type="entry name" value="Outer membrane efflux proteins (OEP)"/>
    <property type="match status" value="1"/>
</dbReference>
<accession>A0A953I7U3</accession>
<dbReference type="PROSITE" id="PS51318">
    <property type="entry name" value="TAT"/>
    <property type="match status" value="1"/>
</dbReference>
<name>A0A953I7U3_SYMTR</name>
<comment type="subcellular location">
    <subcellularLocation>
        <location evidence="1">Cell outer membrane</location>
    </subcellularLocation>
</comment>
<dbReference type="InterPro" id="IPR006311">
    <property type="entry name" value="TAT_signal"/>
</dbReference>
<evidence type="ECO:0000313" key="9">
    <source>
        <dbReference type="Proteomes" id="UP000732377"/>
    </source>
</evidence>
<dbReference type="AlphaFoldDB" id="A0A953I7U3"/>
<comment type="caution">
    <text evidence="8">The sequence shown here is derived from an EMBL/GenBank/DDBJ whole genome shotgun (WGS) entry which is preliminary data.</text>
</comment>
<evidence type="ECO:0008006" key="10">
    <source>
        <dbReference type="Google" id="ProtNLM"/>
    </source>
</evidence>
<evidence type="ECO:0000256" key="3">
    <source>
        <dbReference type="ARBA" id="ARBA00022692"/>
    </source>
</evidence>
<keyword evidence="2" id="KW-1134">Transmembrane beta strand</keyword>
<dbReference type="GO" id="GO:0009279">
    <property type="term" value="C:cell outer membrane"/>
    <property type="evidence" value="ECO:0007669"/>
    <property type="project" value="UniProtKB-SubCell"/>
</dbReference>
<protein>
    <recommendedName>
        <fullName evidence="10">Outer membrane efflux protein</fullName>
    </recommendedName>
</protein>
<dbReference type="GO" id="GO:1990281">
    <property type="term" value="C:efflux pump complex"/>
    <property type="evidence" value="ECO:0007669"/>
    <property type="project" value="TreeGrafter"/>
</dbReference>
<gene>
    <name evidence="8" type="ORF">CWE10_04975</name>
</gene>
<dbReference type="GO" id="GO:0015288">
    <property type="term" value="F:porin activity"/>
    <property type="evidence" value="ECO:0007669"/>
    <property type="project" value="TreeGrafter"/>
</dbReference>
<dbReference type="EMBL" id="PIUK01000030">
    <property type="protein sequence ID" value="MBY6275564.1"/>
    <property type="molecule type" value="Genomic_DNA"/>
</dbReference>
<evidence type="ECO:0000256" key="1">
    <source>
        <dbReference type="ARBA" id="ARBA00004442"/>
    </source>
</evidence>
<reference evidence="8" key="1">
    <citation type="submission" date="2017-11" db="EMBL/GenBank/DDBJ databases">
        <title>Three new genomes from thermophilic consortium.</title>
        <authorList>
            <person name="Quaggio R."/>
            <person name="Amgarten D."/>
            <person name="Setubal J.C."/>
        </authorList>
    </citation>
    <scope>NUCLEOTIDE SEQUENCE</scope>
    <source>
        <strain evidence="8">ZCTH01-B2</strain>
    </source>
</reference>
<organism evidence="8 9">
    <name type="scientific">Symbiobacterium thermophilum</name>
    <dbReference type="NCBI Taxonomy" id="2734"/>
    <lineage>
        <taxon>Bacteria</taxon>
        <taxon>Bacillati</taxon>
        <taxon>Bacillota</taxon>
        <taxon>Clostridia</taxon>
        <taxon>Eubacteriales</taxon>
        <taxon>Symbiobacteriaceae</taxon>
        <taxon>Symbiobacterium</taxon>
    </lineage>
</organism>
<dbReference type="Gene3D" id="1.20.1600.10">
    <property type="entry name" value="Outer membrane efflux proteins (OEP)"/>
    <property type="match status" value="2"/>
</dbReference>
<evidence type="ECO:0000256" key="6">
    <source>
        <dbReference type="SAM" id="MobiDB-lite"/>
    </source>
</evidence>
<dbReference type="Proteomes" id="UP000732377">
    <property type="component" value="Unassembled WGS sequence"/>
</dbReference>
<dbReference type="PANTHER" id="PTHR30026">
    <property type="entry name" value="OUTER MEMBRANE PROTEIN TOLC"/>
    <property type="match status" value="1"/>
</dbReference>
<dbReference type="PANTHER" id="PTHR30026:SF20">
    <property type="entry name" value="OUTER MEMBRANE PROTEIN TOLC"/>
    <property type="match status" value="1"/>
</dbReference>
<keyword evidence="7" id="KW-0732">Signal</keyword>
<dbReference type="RefSeq" id="WP_273378462.1">
    <property type="nucleotide sequence ID" value="NZ_PIUK01000030.1"/>
</dbReference>
<keyword evidence="5" id="KW-0998">Cell outer membrane</keyword>
<evidence type="ECO:0000256" key="4">
    <source>
        <dbReference type="ARBA" id="ARBA00023136"/>
    </source>
</evidence>
<proteinExistence type="predicted"/>
<evidence type="ECO:0000256" key="2">
    <source>
        <dbReference type="ARBA" id="ARBA00022452"/>
    </source>
</evidence>
<feature type="region of interest" description="Disordered" evidence="6">
    <location>
        <begin position="35"/>
        <end position="54"/>
    </location>
</feature>
<keyword evidence="4" id="KW-0472">Membrane</keyword>
<sequence length="390" mass="40235">MQIPRSLVLKLAALSLLVAAGTASFAAPAAAAPAETGASTPEAPATTSAADPASTRVLPLREALSLAERYNPGLRLAALQMEVARTARQAAPAGAPALAPLAAAYLQAQYGLTIPTEAITSQAVGQQATYAYEQAVAQYQTARQQVRAGALQAYVEWQKAVATVEAQRAALARTQTQLANVEAAVAVGSAAPYDLLQVQTALAGQEAALAGAEAMEQGARSALGQVIGVPLAPDVQPEPLALSATEVALPDDLDALIDRAIRRRPDLREAAVQLAGRRQQSGLATDGGAAAEVQAASTYGMALAQARAEITRAWLAARGSLEELKAREKAVEMAREALRLAELRYDAGIATWVEVQSASAAALEAEAGRIQAAANLLVRMMELSHAVGDG</sequence>
<evidence type="ECO:0000256" key="5">
    <source>
        <dbReference type="ARBA" id="ARBA00023237"/>
    </source>
</evidence>